<reference evidence="5" key="1">
    <citation type="journal article" date="2020" name="bioRxiv">
        <title>A rank-normalized archaeal taxonomy based on genome phylogeny resolves widespread incomplete and uneven classifications.</title>
        <authorList>
            <person name="Rinke C."/>
            <person name="Chuvochina M."/>
            <person name="Mussig A.J."/>
            <person name="Chaumeil P.-A."/>
            <person name="Waite D.W."/>
            <person name="Whitman W.B."/>
            <person name="Parks D.H."/>
            <person name="Hugenholtz P."/>
        </authorList>
    </citation>
    <scope>NUCLEOTIDE SEQUENCE [LARGE SCALE GENOMIC DNA]</scope>
</reference>
<dbReference type="PANTHER" id="PTHR44119">
    <property type="entry name" value="MAGNESIUM-CHELATASE SUBUNIT CHLH, CHLOROPLASTIC"/>
    <property type="match status" value="1"/>
</dbReference>
<proteinExistence type="predicted"/>
<sequence length="1560" mass="170681">MDIRVILMAVFLVFVLPGTVSAENTTDNGTVDVLVIHSIEGTRVVNDAAHRVLQEYPDRNITVRVRSSPQIVNSTPEDIEALLNSSDVIICNYLGTEDYTRMLRVLTAKPEILNGKFFAVFDGASGLELVKMSRINDSTVFSGVPDTVVSAVSRALRVTEPLPFLEGYVNQYPQIALWAQGEGYYCYRNVESYRNQILWAADIWARGRNITLNVSYDPPRAVPRELLYRDGRLYANLTDYLRDYPIDPSRPTIGLIESESNMLGGGTAHIDSLIEKLRDSYNIISAVARYGDNTYSAMIRFFTTAPDISSFEANTTRYRSRVDAIVSFSTYLLGGTSSEKVNSLLKFLNVPVLRGVIVNTRTVDDWLVSSDGVTPWSRDDIMGQAGFPETQGLIEPIIIAAAEFQTDNITGAYTYSYSSIPDRIEKLAARLTNWVNLRIKPESEKKIAIIYYNYPPGKSEIGASYLNVPESIYEILLNLRASGYRTGNISGAAELLKLMVERGINIANWAPGELERLASTPGVILWDAEEYQAWFQTLNPIARRYVTEGPTAYIEELVKLALSRGTGAVTLMKTVDTWYAEMKDNIKSSEKQVEGLQLLEVMYTALRGVINGNSSMWSTFRAARESFMLLAIPGLCGWGEAPGNVMTVTRNGRKYIVIPGFRLGNVFIGPQPQRGWEADPEMLYTVGILPPHHQYLAYYAWINRVFNASAMIHMGTMGSYEWLPGKEVMLSEYDFPDIVVDTTPSIYIYRVDNAADGLAAKRRGLAVIIDHLTPAMKSTTLYGELLQLKNLITGYKNAGDDPLRNQYLAEIRTAALKAKLGDELGLNIENATADALIPAISSYLLKIEGTLIPYGLHTFGREWSHEAITYMVASMISTGDTSIYRLLAADYGWIYEEITVDQRMILENRTLEMIQALLNGSKPENITSSLDIIAVLRSAAEYIELIRNSTRMEMSSLLNALAGGYVEPGLGKEPLMNPSALPTGRNFYTIDPSIVPTSAAYSLGAEIVRKVLATYTEPPEKLAVVIWGVDTARDDGAMVGFVLNLLGVKPIWSSSGQVTGVTLIPLSELGRPRIDAVVTVSGLFRDVYGQAAITMDRAFRLALAASYRTLLTEHPEVSEALEAAVKPLRAVKLFQEGNDPIQMNRVAGHWLELVLKYMNAGMNASTAGNLAIYRIFAPPLGSYGTGVKEAGEMSWTYNNTDELADLFMSRMGTSYSETGWGVKNVDLFADLLKGVSAVYQGRSTYLVGVAENDDMADYLGGLSLAIKKLTGTAPSVNIITTAGGNPQLMSLQEALALDMRSRYLNPEYVRSLISEGYAGANRLSTAVRSIWLWQTTAPGSVPSWTWDALADTYIRDVNGLGVRDWLSGRNSYALISITGTMLTAAYEGHWNPDEATLRLLASTWASLTLENGVACCDCSCGNIAMMQWAMQYLNPDLLSRVREKLYAATRSSAFAPASDGGSTPGVPSNPGTVTPGTSENHDGRSAHSAASSRGVTPRGTEIESSDTSPGETGTGSAYEVTEKGGAVQAKTGLPVAAILGVVVLVALVGVGYFIGGKGRI</sequence>
<protein>
    <submittedName>
        <fullName evidence="4">Cobaltochelatase subunit CobN</fullName>
    </submittedName>
</protein>
<feature type="compositionally biased region" description="Polar residues" evidence="1">
    <location>
        <begin position="1505"/>
        <end position="1515"/>
    </location>
</feature>
<feature type="domain" description="CobN/magnesium chelatase" evidence="3">
    <location>
        <begin position="184"/>
        <end position="548"/>
    </location>
</feature>
<keyword evidence="2" id="KW-0472">Membrane</keyword>
<dbReference type="CDD" id="cd10150">
    <property type="entry name" value="CobN_like"/>
    <property type="match status" value="1"/>
</dbReference>
<dbReference type="PANTHER" id="PTHR44119:SF1">
    <property type="entry name" value="MAGNESIUM-CHELATASE SUBUNIT CHLH, CHLOROPLASTIC"/>
    <property type="match status" value="1"/>
</dbReference>
<gene>
    <name evidence="4" type="ORF">HA285_02405</name>
</gene>
<keyword evidence="2" id="KW-1133">Transmembrane helix</keyword>
<evidence type="ECO:0000256" key="1">
    <source>
        <dbReference type="SAM" id="MobiDB-lite"/>
    </source>
</evidence>
<evidence type="ECO:0000259" key="3">
    <source>
        <dbReference type="Pfam" id="PF02514"/>
    </source>
</evidence>
<dbReference type="InterPro" id="IPR003672">
    <property type="entry name" value="CobN/Mg_chltase"/>
</dbReference>
<evidence type="ECO:0000313" key="4">
    <source>
        <dbReference type="EMBL" id="HIH64446.1"/>
    </source>
</evidence>
<feature type="region of interest" description="Disordered" evidence="1">
    <location>
        <begin position="1454"/>
        <end position="1517"/>
    </location>
</feature>
<organism evidence="4 5">
    <name type="scientific">Methanothermobacter thermautotrophicus</name>
    <name type="common">Methanobacterium thermoformicicum</name>
    <dbReference type="NCBI Taxonomy" id="145262"/>
    <lineage>
        <taxon>Archaea</taxon>
        <taxon>Methanobacteriati</taxon>
        <taxon>Methanobacteriota</taxon>
        <taxon>Methanomada group</taxon>
        <taxon>Methanobacteria</taxon>
        <taxon>Methanobacteriales</taxon>
        <taxon>Methanobacteriaceae</taxon>
        <taxon>Methanothermobacter</taxon>
    </lineage>
</organism>
<dbReference type="Proteomes" id="UP000538031">
    <property type="component" value="Unassembled WGS sequence"/>
</dbReference>
<name>A0A7J4MV22_METTF</name>
<dbReference type="Pfam" id="PF02514">
    <property type="entry name" value="CobN-Mg_chel"/>
    <property type="match status" value="2"/>
</dbReference>
<evidence type="ECO:0000256" key="2">
    <source>
        <dbReference type="SAM" id="Phobius"/>
    </source>
</evidence>
<dbReference type="EMBL" id="DUHT01000026">
    <property type="protein sequence ID" value="HIH64446.1"/>
    <property type="molecule type" value="Genomic_DNA"/>
</dbReference>
<comment type="caution">
    <text evidence="4">The sequence shown here is derived from an EMBL/GenBank/DDBJ whole genome shotgun (WGS) entry which is preliminary data.</text>
</comment>
<feature type="compositionally biased region" description="Polar residues" evidence="1">
    <location>
        <begin position="1465"/>
        <end position="1478"/>
    </location>
</feature>
<accession>A0A7J4MV22</accession>
<keyword evidence="2" id="KW-0812">Transmembrane</keyword>
<evidence type="ECO:0000313" key="5">
    <source>
        <dbReference type="Proteomes" id="UP000538031"/>
    </source>
</evidence>
<feature type="transmembrane region" description="Helical" evidence="2">
    <location>
        <begin position="1533"/>
        <end position="1554"/>
    </location>
</feature>
<feature type="domain" description="CobN/magnesium chelatase" evidence="3">
    <location>
        <begin position="638"/>
        <end position="1396"/>
    </location>
</feature>